<accession>A0A5C3MLJ4</accession>
<dbReference type="EMBL" id="ML213541">
    <property type="protein sequence ID" value="TFK45545.1"/>
    <property type="molecule type" value="Genomic_DNA"/>
</dbReference>
<dbReference type="Pfam" id="PF01753">
    <property type="entry name" value="zf-MYND"/>
    <property type="match status" value="1"/>
</dbReference>
<evidence type="ECO:0000256" key="2">
    <source>
        <dbReference type="ARBA" id="ARBA00022771"/>
    </source>
</evidence>
<sequence>MYPSCREPSMLSFFESAVADPPIVDIKVQVFGHGERLEIALHPELPSKSMLDSWDEVNKFVHEYVHAFGTDVKHSNAWKCNFCGDPARETNCYMKGSYLFDRPLVDVWIHFMCSHEKPACVKGLATASYKITYEIGDKDLPGNPFATRAGPPPGGRWPLAASCCNCKTELSARTQSALRRCSGCKLTRYCSVGCQKADWKRHKGACKAVKDVDWLPF</sequence>
<name>A0A5C3MLJ4_9AGAM</name>
<evidence type="ECO:0000259" key="5">
    <source>
        <dbReference type="PROSITE" id="PS50865"/>
    </source>
</evidence>
<reference evidence="6 7" key="1">
    <citation type="journal article" date="2019" name="Nat. Ecol. Evol.">
        <title>Megaphylogeny resolves global patterns of mushroom evolution.</title>
        <authorList>
            <person name="Varga T."/>
            <person name="Krizsan K."/>
            <person name="Foldi C."/>
            <person name="Dima B."/>
            <person name="Sanchez-Garcia M."/>
            <person name="Sanchez-Ramirez S."/>
            <person name="Szollosi G.J."/>
            <person name="Szarkandi J.G."/>
            <person name="Papp V."/>
            <person name="Albert L."/>
            <person name="Andreopoulos W."/>
            <person name="Angelini C."/>
            <person name="Antonin V."/>
            <person name="Barry K.W."/>
            <person name="Bougher N.L."/>
            <person name="Buchanan P."/>
            <person name="Buyck B."/>
            <person name="Bense V."/>
            <person name="Catcheside P."/>
            <person name="Chovatia M."/>
            <person name="Cooper J."/>
            <person name="Damon W."/>
            <person name="Desjardin D."/>
            <person name="Finy P."/>
            <person name="Geml J."/>
            <person name="Haridas S."/>
            <person name="Hughes K."/>
            <person name="Justo A."/>
            <person name="Karasinski D."/>
            <person name="Kautmanova I."/>
            <person name="Kiss B."/>
            <person name="Kocsube S."/>
            <person name="Kotiranta H."/>
            <person name="LaButti K.M."/>
            <person name="Lechner B.E."/>
            <person name="Liimatainen K."/>
            <person name="Lipzen A."/>
            <person name="Lukacs Z."/>
            <person name="Mihaltcheva S."/>
            <person name="Morgado L.N."/>
            <person name="Niskanen T."/>
            <person name="Noordeloos M.E."/>
            <person name="Ohm R.A."/>
            <person name="Ortiz-Santana B."/>
            <person name="Ovrebo C."/>
            <person name="Racz N."/>
            <person name="Riley R."/>
            <person name="Savchenko A."/>
            <person name="Shiryaev A."/>
            <person name="Soop K."/>
            <person name="Spirin V."/>
            <person name="Szebenyi C."/>
            <person name="Tomsovsky M."/>
            <person name="Tulloss R.E."/>
            <person name="Uehling J."/>
            <person name="Grigoriev I.V."/>
            <person name="Vagvolgyi C."/>
            <person name="Papp T."/>
            <person name="Martin F.M."/>
            <person name="Miettinen O."/>
            <person name="Hibbett D.S."/>
            <person name="Nagy L.G."/>
        </authorList>
    </citation>
    <scope>NUCLEOTIDE SEQUENCE [LARGE SCALE GENOMIC DNA]</scope>
    <source>
        <strain evidence="6 7">OMC1185</strain>
    </source>
</reference>
<proteinExistence type="predicted"/>
<gene>
    <name evidence="6" type="ORF">OE88DRAFT_1121586</name>
</gene>
<keyword evidence="3" id="KW-0862">Zinc</keyword>
<evidence type="ECO:0000256" key="3">
    <source>
        <dbReference type="ARBA" id="ARBA00022833"/>
    </source>
</evidence>
<dbReference type="GO" id="GO:0008270">
    <property type="term" value="F:zinc ion binding"/>
    <property type="evidence" value="ECO:0007669"/>
    <property type="project" value="UniProtKB-KW"/>
</dbReference>
<dbReference type="PROSITE" id="PS01360">
    <property type="entry name" value="ZF_MYND_1"/>
    <property type="match status" value="1"/>
</dbReference>
<dbReference type="Gene3D" id="6.10.140.2220">
    <property type="match status" value="1"/>
</dbReference>
<dbReference type="InterPro" id="IPR002893">
    <property type="entry name" value="Znf_MYND"/>
</dbReference>
<keyword evidence="2 4" id="KW-0863">Zinc-finger</keyword>
<dbReference type="OrthoDB" id="9922773at2759"/>
<protein>
    <recommendedName>
        <fullName evidence="5">MYND-type domain-containing protein</fullName>
    </recommendedName>
</protein>
<keyword evidence="7" id="KW-1185">Reference proteome</keyword>
<keyword evidence="1" id="KW-0479">Metal-binding</keyword>
<dbReference type="STRING" id="5364.A0A5C3MLJ4"/>
<dbReference type="PROSITE" id="PS50865">
    <property type="entry name" value="ZF_MYND_2"/>
    <property type="match status" value="1"/>
</dbReference>
<dbReference type="SUPFAM" id="SSF144232">
    <property type="entry name" value="HIT/MYND zinc finger-like"/>
    <property type="match status" value="1"/>
</dbReference>
<organism evidence="6 7">
    <name type="scientific">Heliocybe sulcata</name>
    <dbReference type="NCBI Taxonomy" id="5364"/>
    <lineage>
        <taxon>Eukaryota</taxon>
        <taxon>Fungi</taxon>
        <taxon>Dikarya</taxon>
        <taxon>Basidiomycota</taxon>
        <taxon>Agaricomycotina</taxon>
        <taxon>Agaricomycetes</taxon>
        <taxon>Gloeophyllales</taxon>
        <taxon>Gloeophyllaceae</taxon>
        <taxon>Heliocybe</taxon>
    </lineage>
</organism>
<evidence type="ECO:0000256" key="1">
    <source>
        <dbReference type="ARBA" id="ARBA00022723"/>
    </source>
</evidence>
<evidence type="ECO:0000313" key="7">
    <source>
        <dbReference type="Proteomes" id="UP000305948"/>
    </source>
</evidence>
<dbReference type="Proteomes" id="UP000305948">
    <property type="component" value="Unassembled WGS sequence"/>
</dbReference>
<dbReference type="AlphaFoldDB" id="A0A5C3MLJ4"/>
<evidence type="ECO:0000256" key="4">
    <source>
        <dbReference type="PROSITE-ProRule" id="PRU00134"/>
    </source>
</evidence>
<feature type="domain" description="MYND-type" evidence="5">
    <location>
        <begin position="163"/>
        <end position="206"/>
    </location>
</feature>
<evidence type="ECO:0000313" key="6">
    <source>
        <dbReference type="EMBL" id="TFK45545.1"/>
    </source>
</evidence>